<dbReference type="Pfam" id="PF02096">
    <property type="entry name" value="60KD_IMP"/>
    <property type="match status" value="1"/>
</dbReference>
<evidence type="ECO:0000256" key="5">
    <source>
        <dbReference type="ARBA" id="ARBA00022946"/>
    </source>
</evidence>
<keyword evidence="5" id="KW-0809">Transit peptide</keyword>
<keyword evidence="3 9" id="KW-0812">Transmembrane</keyword>
<feature type="transmembrane region" description="Helical" evidence="10">
    <location>
        <begin position="281"/>
        <end position="300"/>
    </location>
</feature>
<accession>A0A0B7A431</accession>
<proteinExistence type="inferred from homology"/>
<keyword evidence="4" id="KW-0999">Mitochondrion inner membrane</keyword>
<keyword evidence="6 10" id="KW-1133">Transmembrane helix</keyword>
<comment type="similarity">
    <text evidence="2 9">Belongs to the OXA1/ALB3/YidC family.</text>
</comment>
<name>A0A0B7A431_9EUPU</name>
<dbReference type="PANTHER" id="PTHR12428:SF66">
    <property type="entry name" value="MITOCHONDRIAL INNER MEMBRANE PROTEIN OXA1L"/>
    <property type="match status" value="1"/>
</dbReference>
<organism evidence="12">
    <name type="scientific">Arion vulgaris</name>
    <dbReference type="NCBI Taxonomy" id="1028688"/>
    <lineage>
        <taxon>Eukaryota</taxon>
        <taxon>Metazoa</taxon>
        <taxon>Spiralia</taxon>
        <taxon>Lophotrochozoa</taxon>
        <taxon>Mollusca</taxon>
        <taxon>Gastropoda</taxon>
        <taxon>Heterobranchia</taxon>
        <taxon>Euthyneura</taxon>
        <taxon>Panpulmonata</taxon>
        <taxon>Eupulmonata</taxon>
        <taxon>Stylommatophora</taxon>
        <taxon>Helicina</taxon>
        <taxon>Arionoidea</taxon>
        <taxon>Arionidae</taxon>
        <taxon>Arion</taxon>
    </lineage>
</organism>
<feature type="transmembrane region" description="Helical" evidence="10">
    <location>
        <begin position="236"/>
        <end position="261"/>
    </location>
</feature>
<evidence type="ECO:0000256" key="8">
    <source>
        <dbReference type="ARBA" id="ARBA00023136"/>
    </source>
</evidence>
<dbReference type="InterPro" id="IPR028055">
    <property type="entry name" value="YidC/Oxa/ALB_C"/>
</dbReference>
<evidence type="ECO:0000256" key="1">
    <source>
        <dbReference type="ARBA" id="ARBA00004448"/>
    </source>
</evidence>
<dbReference type="CDD" id="cd20069">
    <property type="entry name" value="5TM_Oxa1-like"/>
    <property type="match status" value="1"/>
</dbReference>
<comment type="subcellular location">
    <subcellularLocation>
        <location evidence="9">Membrane</location>
        <topology evidence="9">Multi-pass membrane protein</topology>
    </subcellularLocation>
    <subcellularLocation>
        <location evidence="1">Mitochondrion inner membrane</location>
        <topology evidence="1">Multi-pass membrane protein</topology>
    </subcellularLocation>
</comment>
<keyword evidence="8 10" id="KW-0472">Membrane</keyword>
<evidence type="ECO:0000256" key="9">
    <source>
        <dbReference type="RuleBase" id="RU003945"/>
    </source>
</evidence>
<feature type="transmembrane region" description="Helical" evidence="10">
    <location>
        <begin position="321"/>
        <end position="340"/>
    </location>
</feature>
<evidence type="ECO:0000256" key="6">
    <source>
        <dbReference type="ARBA" id="ARBA00022989"/>
    </source>
</evidence>
<dbReference type="PANTHER" id="PTHR12428">
    <property type="entry name" value="OXA1"/>
    <property type="match status" value="1"/>
</dbReference>
<gene>
    <name evidence="12" type="primary">ORF92335</name>
</gene>
<dbReference type="NCBIfam" id="TIGR03592">
    <property type="entry name" value="yidC_oxa1_cterm"/>
    <property type="match status" value="1"/>
</dbReference>
<keyword evidence="7" id="KW-0496">Mitochondrion</keyword>
<protein>
    <recommendedName>
        <fullName evidence="11">Membrane insertase YidC/Oxa/ALB C-terminal domain-containing protein</fullName>
    </recommendedName>
</protein>
<dbReference type="InterPro" id="IPR001708">
    <property type="entry name" value="YidC/ALB3/OXA1/COX18"/>
</dbReference>
<feature type="transmembrane region" description="Helical" evidence="10">
    <location>
        <begin position="159"/>
        <end position="179"/>
    </location>
</feature>
<dbReference type="EMBL" id="HACG01027875">
    <property type="protein sequence ID" value="CEK74740.1"/>
    <property type="molecule type" value="Transcribed_RNA"/>
</dbReference>
<dbReference type="AlphaFoldDB" id="A0A0B7A431"/>
<evidence type="ECO:0000256" key="2">
    <source>
        <dbReference type="ARBA" id="ARBA00009877"/>
    </source>
</evidence>
<evidence type="ECO:0000256" key="7">
    <source>
        <dbReference type="ARBA" id="ARBA00023128"/>
    </source>
</evidence>
<feature type="non-terminal residue" evidence="12">
    <location>
        <position position="1"/>
    </location>
</feature>
<dbReference type="GO" id="GO:0005743">
    <property type="term" value="C:mitochondrial inner membrane"/>
    <property type="evidence" value="ECO:0007669"/>
    <property type="project" value="UniProtKB-SubCell"/>
</dbReference>
<evidence type="ECO:0000256" key="10">
    <source>
        <dbReference type="SAM" id="Phobius"/>
    </source>
</evidence>
<evidence type="ECO:0000256" key="3">
    <source>
        <dbReference type="ARBA" id="ARBA00022692"/>
    </source>
</evidence>
<feature type="domain" description="Membrane insertase YidC/Oxa/ALB C-terminal" evidence="11">
    <location>
        <begin position="159"/>
        <end position="352"/>
    </location>
</feature>
<sequence length="443" mass="49556">QHGCSNESRLHEAAVECITGSNNSPYCCIKQISNSRVLYAPFHSGLVDRHLTENKSIFANSKYCRHQFRTTPLSSTALVRLISSLPSNGSTVLTVTDSTKYIPPVPPIPEVSNAALEVPEVLNALGEPTLQSVGLGSYWPPGLVQQGLELLHAGLGLPWWGSIVLGTVVLRVCMFPLVVKAQKMSVNMMNHMPTVQKLQLKFTQARQRGNMLDAMRYGSELGDYMKRNNVKPFGQLLMPLCQLPVFLSVFVGLRKMAYLPVESMKTGGMLWFPDLTIAEPFYGLPLMTAFTFWLTVEAGVDGISAQSQAHIMKWFLRCMPLVMLPFISNFPTAMLVYWFTSNSFSLVQVLFLKIPRVRLYFNIPVKVLQPTEQTEKKGFLEGFKESYSNMKASQQVNERQRLDDISLRKAAHGPIVKTYSYNPKAVQDPQKLLNNAAEAKTKS</sequence>
<evidence type="ECO:0000313" key="12">
    <source>
        <dbReference type="EMBL" id="CEK74740.1"/>
    </source>
</evidence>
<dbReference type="GO" id="GO:0032977">
    <property type="term" value="F:membrane insertase activity"/>
    <property type="evidence" value="ECO:0007669"/>
    <property type="project" value="InterPro"/>
</dbReference>
<reference evidence="12" key="1">
    <citation type="submission" date="2014-12" db="EMBL/GenBank/DDBJ databases">
        <title>Insight into the proteome of Arion vulgaris.</title>
        <authorList>
            <person name="Aradska J."/>
            <person name="Bulat T."/>
            <person name="Smidak R."/>
            <person name="Sarate P."/>
            <person name="Gangsoo J."/>
            <person name="Sialana F."/>
            <person name="Bilban M."/>
            <person name="Lubec G."/>
        </authorList>
    </citation>
    <scope>NUCLEOTIDE SEQUENCE</scope>
    <source>
        <tissue evidence="12">Skin</tissue>
    </source>
</reference>
<dbReference type="GO" id="GO:0032979">
    <property type="term" value="P:protein insertion into mitochondrial inner membrane from matrix"/>
    <property type="evidence" value="ECO:0007669"/>
    <property type="project" value="TreeGrafter"/>
</dbReference>
<evidence type="ECO:0000259" key="11">
    <source>
        <dbReference type="Pfam" id="PF02096"/>
    </source>
</evidence>
<evidence type="ECO:0000256" key="4">
    <source>
        <dbReference type="ARBA" id="ARBA00022792"/>
    </source>
</evidence>